<dbReference type="OrthoDB" id="6247875at2759"/>
<dbReference type="PROSITE" id="PS50118">
    <property type="entry name" value="HMG_BOX_2"/>
    <property type="match status" value="1"/>
</dbReference>
<dbReference type="AlphaFoldDB" id="A0A9N9DHQ2"/>
<feature type="non-terminal residue" evidence="3">
    <location>
        <position position="172"/>
    </location>
</feature>
<organism evidence="3 4">
    <name type="scientific">Paraglomus occultum</name>
    <dbReference type="NCBI Taxonomy" id="144539"/>
    <lineage>
        <taxon>Eukaryota</taxon>
        <taxon>Fungi</taxon>
        <taxon>Fungi incertae sedis</taxon>
        <taxon>Mucoromycota</taxon>
        <taxon>Glomeromycotina</taxon>
        <taxon>Glomeromycetes</taxon>
        <taxon>Paraglomerales</taxon>
        <taxon>Paraglomeraceae</taxon>
        <taxon>Paraglomus</taxon>
    </lineage>
</organism>
<dbReference type="Pfam" id="PF00505">
    <property type="entry name" value="HMG_box"/>
    <property type="match status" value="1"/>
</dbReference>
<dbReference type="Gene3D" id="1.10.30.10">
    <property type="entry name" value="High mobility group box domain"/>
    <property type="match status" value="1"/>
</dbReference>
<accession>A0A9N9DHQ2</accession>
<name>A0A9N9DHQ2_9GLOM</name>
<evidence type="ECO:0000259" key="2">
    <source>
        <dbReference type="PROSITE" id="PS50118"/>
    </source>
</evidence>
<dbReference type="GO" id="GO:0005634">
    <property type="term" value="C:nucleus"/>
    <property type="evidence" value="ECO:0007669"/>
    <property type="project" value="UniProtKB-UniRule"/>
</dbReference>
<dbReference type="EMBL" id="CAJVPJ010003550">
    <property type="protein sequence ID" value="CAG8641538.1"/>
    <property type="molecule type" value="Genomic_DNA"/>
</dbReference>
<dbReference type="InterPro" id="IPR009071">
    <property type="entry name" value="HMG_box_dom"/>
</dbReference>
<reference evidence="3" key="1">
    <citation type="submission" date="2021-06" db="EMBL/GenBank/DDBJ databases">
        <authorList>
            <person name="Kallberg Y."/>
            <person name="Tangrot J."/>
            <person name="Rosling A."/>
        </authorList>
    </citation>
    <scope>NUCLEOTIDE SEQUENCE</scope>
    <source>
        <strain evidence="3">IA702</strain>
    </source>
</reference>
<feature type="domain" description="HMG box" evidence="2">
    <location>
        <begin position="77"/>
        <end position="147"/>
    </location>
</feature>
<keyword evidence="1" id="KW-0539">Nucleus</keyword>
<dbReference type="SMART" id="SM00398">
    <property type="entry name" value="HMG"/>
    <property type="match status" value="1"/>
</dbReference>
<dbReference type="Proteomes" id="UP000789572">
    <property type="component" value="Unassembled WGS sequence"/>
</dbReference>
<protein>
    <submittedName>
        <fullName evidence="3">2024_t:CDS:1</fullName>
    </submittedName>
</protein>
<dbReference type="GO" id="GO:0003677">
    <property type="term" value="F:DNA binding"/>
    <property type="evidence" value="ECO:0007669"/>
    <property type="project" value="UniProtKB-UniRule"/>
</dbReference>
<comment type="caution">
    <text evidence="3">The sequence shown here is derived from an EMBL/GenBank/DDBJ whole genome shotgun (WGS) entry which is preliminary data.</text>
</comment>
<dbReference type="SUPFAM" id="SSF47095">
    <property type="entry name" value="HMG-box"/>
    <property type="match status" value="1"/>
</dbReference>
<feature type="DNA-binding region" description="HMG box" evidence="1">
    <location>
        <begin position="77"/>
        <end position="147"/>
    </location>
</feature>
<evidence type="ECO:0000313" key="4">
    <source>
        <dbReference type="Proteomes" id="UP000789572"/>
    </source>
</evidence>
<evidence type="ECO:0000256" key="1">
    <source>
        <dbReference type="PROSITE-ProRule" id="PRU00267"/>
    </source>
</evidence>
<proteinExistence type="predicted"/>
<dbReference type="InterPro" id="IPR036910">
    <property type="entry name" value="HMG_box_dom_sf"/>
</dbReference>
<keyword evidence="4" id="KW-1185">Reference proteome</keyword>
<sequence>MNSNSINEEPILRQVHSHTELCTATNSTCPATCFINNLTQNELRLFRNPPCPLAIDYDSILNPIRKRRNNSNKKNLPPRPQNAWVLFRKHFQTQVLSRSPGKSSTLDEISQNASKSWKSQPKEVKEYFKVLSKLASYKHKTMYPEYVYNPRKFKNGESLIFKNVDKDTFMTN</sequence>
<dbReference type="CDD" id="cd01389">
    <property type="entry name" value="HMG-box_ROX1-like"/>
    <property type="match status" value="1"/>
</dbReference>
<keyword evidence="1" id="KW-0238">DNA-binding</keyword>
<gene>
    <name evidence="3" type="ORF">POCULU_LOCUS9447</name>
</gene>
<evidence type="ECO:0000313" key="3">
    <source>
        <dbReference type="EMBL" id="CAG8641538.1"/>
    </source>
</evidence>